<feature type="coiled-coil region" evidence="2">
    <location>
        <begin position="230"/>
        <end position="309"/>
    </location>
</feature>
<evidence type="ECO:0000313" key="6">
    <source>
        <dbReference type="Proteomes" id="UP001161697"/>
    </source>
</evidence>
<name>A0AA42U1J5_ECTOL</name>
<organism evidence="5 6">
    <name type="scientific">Ectopseudomonas oleovorans</name>
    <name type="common">Pseudomonas oleovorans</name>
    <dbReference type="NCBI Taxonomy" id="301"/>
    <lineage>
        <taxon>Bacteria</taxon>
        <taxon>Pseudomonadati</taxon>
        <taxon>Pseudomonadota</taxon>
        <taxon>Gammaproteobacteria</taxon>
        <taxon>Pseudomonadales</taxon>
        <taxon>Pseudomonadaceae</taxon>
        <taxon>Ectopseudomonas</taxon>
    </lineage>
</organism>
<feature type="transmembrane region" description="Helical" evidence="3">
    <location>
        <begin position="666"/>
        <end position="688"/>
    </location>
</feature>
<feature type="coiled-coil region" evidence="2">
    <location>
        <begin position="69"/>
        <end position="124"/>
    </location>
</feature>
<keyword evidence="3" id="KW-0472">Membrane</keyword>
<evidence type="ECO:0000313" key="5">
    <source>
        <dbReference type="EMBL" id="MDH1341523.1"/>
    </source>
</evidence>
<dbReference type="NCBIfam" id="TIGR01760">
    <property type="entry name" value="tape_meas_TP901"/>
    <property type="match status" value="1"/>
</dbReference>
<proteinExistence type="predicted"/>
<feature type="transmembrane region" description="Helical" evidence="3">
    <location>
        <begin position="695"/>
        <end position="715"/>
    </location>
</feature>
<evidence type="ECO:0000256" key="3">
    <source>
        <dbReference type="SAM" id="Phobius"/>
    </source>
</evidence>
<dbReference type="Proteomes" id="UP001161697">
    <property type="component" value="Unassembled WGS sequence"/>
</dbReference>
<gene>
    <name evidence="5" type="ORF">N5J11_20505</name>
</gene>
<feature type="transmembrane region" description="Helical" evidence="3">
    <location>
        <begin position="777"/>
        <end position="801"/>
    </location>
</feature>
<reference evidence="5" key="1">
    <citation type="submission" date="2022-09" db="EMBL/GenBank/DDBJ databases">
        <title>Intensive care unit water sources are persistently colonized with multi-drug resistant bacteria and are the site of extensive horizontal gene transfer of antibiotic resistance genes.</title>
        <authorList>
            <person name="Diorio-Toth L."/>
        </authorList>
    </citation>
    <scope>NUCLEOTIDE SEQUENCE</scope>
    <source>
        <strain evidence="5">GD03704</strain>
    </source>
</reference>
<comment type="caution">
    <text evidence="5">The sequence shown here is derived from an EMBL/GenBank/DDBJ whole genome shotgun (WGS) entry which is preliminary data.</text>
</comment>
<evidence type="ECO:0000259" key="4">
    <source>
        <dbReference type="Pfam" id="PF10145"/>
    </source>
</evidence>
<dbReference type="InterPro" id="IPR010090">
    <property type="entry name" value="Phage_tape_meas"/>
</dbReference>
<accession>A0AA42U1J5</accession>
<dbReference type="PANTHER" id="PTHR37813">
    <property type="entry name" value="FELS-2 PROPHAGE PROTEIN"/>
    <property type="match status" value="1"/>
</dbReference>
<protein>
    <submittedName>
        <fullName evidence="5">Phage tail tape measure protein</fullName>
    </submittedName>
</protein>
<evidence type="ECO:0000256" key="2">
    <source>
        <dbReference type="SAM" id="Coils"/>
    </source>
</evidence>
<keyword evidence="2" id="KW-0175">Coiled coil</keyword>
<keyword evidence="3" id="KW-1133">Transmembrane helix</keyword>
<dbReference type="Pfam" id="PF10145">
    <property type="entry name" value="PhageMin_Tail"/>
    <property type="match status" value="1"/>
</dbReference>
<evidence type="ECO:0000256" key="1">
    <source>
        <dbReference type="ARBA" id="ARBA00022612"/>
    </source>
</evidence>
<dbReference type="AlphaFoldDB" id="A0AA42U1J5"/>
<feature type="transmembrane region" description="Helical" evidence="3">
    <location>
        <begin position="813"/>
        <end position="833"/>
    </location>
</feature>
<dbReference type="EMBL" id="JAOCJE010000001">
    <property type="protein sequence ID" value="MDH1341523.1"/>
    <property type="molecule type" value="Genomic_DNA"/>
</dbReference>
<keyword evidence="1" id="KW-1188">Viral release from host cell</keyword>
<sequence length="1055" mass="110631">MARDLKLQVVLQGLDRASKPFREAGRSAIGLGRDLKATRTELKALQAQQSDVSSFRALKGQTEQTGKAMQASRDKVRQLAREMQGHQRTIAPLQASYTALAGQSDKLAAEHQALTRQLRETRQESRTASQVWQQNRQRIRELGQQLGNTAKPTQKLRDEYAALVAKQKDQLTLVRGLTERQKALTQQHRESAANTRQHKERVSELGAQLRQAQTPLVALNRAFREGVREASALKAQHSQQQAELQGLRGKLNAAGISTRNLGQHERELRTRITATNQAMAQQEARLKRITAQQQRLARAKQQYDQTQALAGSMAATGAGGLATGSGILYAGARMLAPGLDFDASMSKVQALTRLSGDSDELKALREQARQLGASTQFTAGNAADAQGFLAMAGFNPQAIRAAMPGMLALAKAGDSELADTADIASNILTGFNLQAGDMGRVGDVLVGAFTRSNTNLQMLGETMKYVAPVAAGVGQDIETMAAMAGKLGDAGIQGSMGGTALRAIISRLAKPPKMAADALEQLGIKAADADGNLRDMPSILTELYDKTKALGSAEQAGFFKSIAGEEAFSALQVLVKQAGSGALQEFIGTLRETKGEAEEVARVMGDNLRGDLKALGSAWEDLGIQISDQQNGPLRGITQGITKVIGSVKTWVAENPALASQLVKTAAGLGIVMAGMGGLTLAMASILGPFAMVRYGMMLFGIRGAGLASTLFSLGKTALPLVGRGLTFVSGALRTASLAALGLGKQLLLSTLAGLKAATLAALGLGKQLLLSTLAGLKAATLGALALGKAALIALGNGLLVAGRAALFLSRALLMNPIGLAITAIAGGAYLIYRNWDRIGPYFAGLWGEIKAGFSGGLSGIAATILNFSPLGLFYRAFAGVMSYFGVDMPARFSEFGSNLVQGLINGFTSMFPRVTALISGAADSIVTTFKGLLGIHSPSRVFAELGGYTMQGYGQGLLAEQSNPLSALQRIGNNLVAAGSQTIGGQVAFDARGPLAAGSAAAQAAPAAGATYNITINAAPGQDAQTIARAVAQELDKRERAKGARQRSALYDQE</sequence>
<feature type="domain" description="Phage tail tape measure protein" evidence="4">
    <location>
        <begin position="365"/>
        <end position="564"/>
    </location>
</feature>
<dbReference type="RefSeq" id="WP_279533363.1">
    <property type="nucleotide sequence ID" value="NZ_CP104579.1"/>
</dbReference>
<keyword evidence="3" id="KW-0812">Transmembrane</keyword>
<dbReference type="PANTHER" id="PTHR37813:SF1">
    <property type="entry name" value="FELS-2 PROPHAGE PROTEIN"/>
    <property type="match status" value="1"/>
</dbReference>
<feature type="transmembrane region" description="Helical" evidence="3">
    <location>
        <begin position="853"/>
        <end position="875"/>
    </location>
</feature>